<proteinExistence type="predicted"/>
<evidence type="ECO:0000313" key="3">
    <source>
        <dbReference type="Proteomes" id="UP001285908"/>
    </source>
</evidence>
<evidence type="ECO:0008006" key="4">
    <source>
        <dbReference type="Google" id="ProtNLM"/>
    </source>
</evidence>
<dbReference type="AlphaFoldDB" id="A0AAJ0IGH2"/>
<keyword evidence="1" id="KW-0732">Signal</keyword>
<dbReference type="RefSeq" id="XP_062697582.1">
    <property type="nucleotide sequence ID" value="XM_062834316.1"/>
</dbReference>
<organism evidence="2 3">
    <name type="scientific">Neurospora hispaniola</name>
    <dbReference type="NCBI Taxonomy" id="588809"/>
    <lineage>
        <taxon>Eukaryota</taxon>
        <taxon>Fungi</taxon>
        <taxon>Dikarya</taxon>
        <taxon>Ascomycota</taxon>
        <taxon>Pezizomycotina</taxon>
        <taxon>Sordariomycetes</taxon>
        <taxon>Sordariomycetidae</taxon>
        <taxon>Sordariales</taxon>
        <taxon>Sordariaceae</taxon>
        <taxon>Neurospora</taxon>
    </lineage>
</organism>
<gene>
    <name evidence="2" type="ORF">B0T23DRAFT_30379</name>
</gene>
<evidence type="ECO:0000256" key="1">
    <source>
        <dbReference type="SAM" id="SignalP"/>
    </source>
</evidence>
<dbReference type="GeneID" id="87871938"/>
<accession>A0AAJ0IGH2</accession>
<feature type="chain" id="PRO_5042466485" description="Secreted protein" evidence="1">
    <location>
        <begin position="26"/>
        <end position="115"/>
    </location>
</feature>
<feature type="signal peptide" evidence="1">
    <location>
        <begin position="1"/>
        <end position="25"/>
    </location>
</feature>
<evidence type="ECO:0000313" key="2">
    <source>
        <dbReference type="EMBL" id="KAK3499949.1"/>
    </source>
</evidence>
<sequence length="115" mass="13011">MFWFCISALLCFGVPAFLLLLLVSASCFCDCGCSLFLFVVSSSAKFRQKIERVMGWMNGWMDGWMGREDADDRAGLEGQVIDGRVKQGQFKIRNNGVEWNKWARTKPIHAPIVLS</sequence>
<comment type="caution">
    <text evidence="2">The sequence shown here is derived from an EMBL/GenBank/DDBJ whole genome shotgun (WGS) entry which is preliminary data.</text>
</comment>
<name>A0AAJ0IGH2_9PEZI</name>
<protein>
    <recommendedName>
        <fullName evidence="4">Secreted protein</fullName>
    </recommendedName>
</protein>
<reference evidence="2 3" key="1">
    <citation type="journal article" date="2023" name="Mol. Phylogenet. Evol.">
        <title>Genome-scale phylogeny and comparative genomics of the fungal order Sordariales.</title>
        <authorList>
            <person name="Hensen N."/>
            <person name="Bonometti L."/>
            <person name="Westerberg I."/>
            <person name="Brannstrom I.O."/>
            <person name="Guillou S."/>
            <person name="Cros-Aarteil S."/>
            <person name="Calhoun S."/>
            <person name="Haridas S."/>
            <person name="Kuo A."/>
            <person name="Mondo S."/>
            <person name="Pangilinan J."/>
            <person name="Riley R."/>
            <person name="LaButti K."/>
            <person name="Andreopoulos B."/>
            <person name="Lipzen A."/>
            <person name="Chen C."/>
            <person name="Yan M."/>
            <person name="Daum C."/>
            <person name="Ng V."/>
            <person name="Clum A."/>
            <person name="Steindorff A."/>
            <person name="Ohm R.A."/>
            <person name="Martin F."/>
            <person name="Silar P."/>
            <person name="Natvig D.O."/>
            <person name="Lalanne C."/>
            <person name="Gautier V."/>
            <person name="Ament-Velasquez S.L."/>
            <person name="Kruys A."/>
            <person name="Hutchinson M.I."/>
            <person name="Powell A.J."/>
            <person name="Barry K."/>
            <person name="Miller A.N."/>
            <person name="Grigoriev I.V."/>
            <person name="Debuchy R."/>
            <person name="Gladieux P."/>
            <person name="Hiltunen Thoren M."/>
            <person name="Johannesson H."/>
        </authorList>
    </citation>
    <scope>NUCLEOTIDE SEQUENCE [LARGE SCALE GENOMIC DNA]</scope>
    <source>
        <strain evidence="2 3">FGSC 10403</strain>
    </source>
</reference>
<dbReference type="EMBL" id="JAULSX010000001">
    <property type="protein sequence ID" value="KAK3499949.1"/>
    <property type="molecule type" value="Genomic_DNA"/>
</dbReference>
<keyword evidence="3" id="KW-1185">Reference proteome</keyword>
<dbReference type="Proteomes" id="UP001285908">
    <property type="component" value="Unassembled WGS sequence"/>
</dbReference>